<reference evidence="6 7" key="1">
    <citation type="submission" date="2017-08" db="EMBL/GenBank/DDBJ databases">
        <title>The complete genome sequence of moderately halophilic actinomycete Actinopolyspora erythraea YIM 90600, the producer of novel erythromycin, novel actinopolysporins A-C and tubercidin.</title>
        <authorList>
            <person name="Yin M."/>
            <person name="Tang S."/>
        </authorList>
    </citation>
    <scope>NUCLEOTIDE SEQUENCE [LARGE SCALE GENOMIC DNA]</scope>
    <source>
        <strain evidence="6 7">YIM 90600</strain>
    </source>
</reference>
<sequence length="257" mass="27501">MNYTARLTDFLIPCVDIEGGRATTPALMPGLDDPWDPLQIVRSYTGIGIRRVFFDVSDGWSDMRSILPLVATAREWNIDALVSMANGKLRSSEDAARLVAEGARAVSVSTAVVESPDLVAETARVVGPDHMMGVVNSRTDDRGRIAYVHGGQVSTGSEVSEFARYLVRLGIRLILANSVDREGTGTGYDHVLTRTVAEKAGVPVIASGGAGSVDHLHDGLAEGSATYVLANKMLHEGRVPLNEVHDQPLTRDPKNAA</sequence>
<dbReference type="InterPro" id="IPR011060">
    <property type="entry name" value="RibuloseP-bd_barrel"/>
</dbReference>
<evidence type="ECO:0000256" key="4">
    <source>
        <dbReference type="ARBA" id="ARBA00029440"/>
    </source>
</evidence>
<dbReference type="Gene3D" id="3.20.20.70">
    <property type="entry name" value="Aldolase class I"/>
    <property type="match status" value="1"/>
</dbReference>
<evidence type="ECO:0000313" key="7">
    <source>
        <dbReference type="Proteomes" id="UP000215043"/>
    </source>
</evidence>
<evidence type="ECO:0008006" key="8">
    <source>
        <dbReference type="Google" id="ProtNLM"/>
    </source>
</evidence>
<dbReference type="InterPro" id="IPR006062">
    <property type="entry name" value="His_biosynth"/>
</dbReference>
<dbReference type="GO" id="GO:0000105">
    <property type="term" value="P:L-histidine biosynthetic process"/>
    <property type="evidence" value="ECO:0007669"/>
    <property type="project" value="UniProtKB-KW"/>
</dbReference>
<dbReference type="EMBL" id="CP022752">
    <property type="protein sequence ID" value="ASU78878.1"/>
    <property type="molecule type" value="Genomic_DNA"/>
</dbReference>
<keyword evidence="2 5" id="KW-0028">Amino-acid biosynthesis</keyword>
<dbReference type="KEGG" id="aey:CDG81_11975"/>
<comment type="pathway">
    <text evidence="4">Amino-acid biosynthesis.</text>
</comment>
<evidence type="ECO:0000313" key="6">
    <source>
        <dbReference type="EMBL" id="ASU78878.1"/>
    </source>
</evidence>
<accession>A0A223RSN0</accession>
<dbReference type="PANTHER" id="PTHR21235">
    <property type="entry name" value="IMIDAZOLE GLYCEROL PHOSPHATE SYNTHASE SUBUNIT HISF/H IGP SYNTHASE SUBUNIT HISF/H"/>
    <property type="match status" value="1"/>
</dbReference>
<evidence type="ECO:0000256" key="3">
    <source>
        <dbReference type="ARBA" id="ARBA00023102"/>
    </source>
</evidence>
<dbReference type="OrthoDB" id="3680435at2"/>
<dbReference type="GO" id="GO:0000107">
    <property type="term" value="F:imidazoleglycerol-phosphate synthase activity"/>
    <property type="evidence" value="ECO:0007669"/>
    <property type="project" value="TreeGrafter"/>
</dbReference>
<dbReference type="InterPro" id="IPR013785">
    <property type="entry name" value="Aldolase_TIM"/>
</dbReference>
<name>A0A223RSN0_9ACTN</name>
<evidence type="ECO:0000256" key="2">
    <source>
        <dbReference type="ARBA" id="ARBA00022605"/>
    </source>
</evidence>
<evidence type="ECO:0000256" key="1">
    <source>
        <dbReference type="ARBA" id="ARBA00009667"/>
    </source>
</evidence>
<protein>
    <recommendedName>
        <fullName evidence="8">Imidazole glycerol phosphate synthase subunit HisF</fullName>
    </recommendedName>
</protein>
<gene>
    <name evidence="6" type="ORF">CDG81_11975</name>
</gene>
<evidence type="ECO:0000256" key="5">
    <source>
        <dbReference type="RuleBase" id="RU003657"/>
    </source>
</evidence>
<dbReference type="SUPFAM" id="SSF51366">
    <property type="entry name" value="Ribulose-phoshate binding barrel"/>
    <property type="match status" value="1"/>
</dbReference>
<proteinExistence type="inferred from homology"/>
<comment type="similarity">
    <text evidence="1 5">Belongs to the HisA/HisF family.</text>
</comment>
<organism evidence="6 7">
    <name type="scientific">Actinopolyspora erythraea</name>
    <dbReference type="NCBI Taxonomy" id="414996"/>
    <lineage>
        <taxon>Bacteria</taxon>
        <taxon>Bacillati</taxon>
        <taxon>Actinomycetota</taxon>
        <taxon>Actinomycetes</taxon>
        <taxon>Actinopolysporales</taxon>
        <taxon>Actinopolysporaceae</taxon>
        <taxon>Actinopolyspora</taxon>
    </lineage>
</organism>
<dbReference type="Pfam" id="PF00977">
    <property type="entry name" value="His_biosynth"/>
    <property type="match status" value="1"/>
</dbReference>
<dbReference type="Proteomes" id="UP000215043">
    <property type="component" value="Chromosome"/>
</dbReference>
<dbReference type="InterPro" id="IPR050064">
    <property type="entry name" value="IGPS_HisA/HisF"/>
</dbReference>
<dbReference type="RefSeq" id="WP_052428126.1">
    <property type="nucleotide sequence ID" value="NZ_CP022752.1"/>
</dbReference>
<dbReference type="PANTHER" id="PTHR21235:SF2">
    <property type="entry name" value="IMIDAZOLE GLYCEROL PHOSPHATE SYNTHASE HISHF"/>
    <property type="match status" value="1"/>
</dbReference>
<dbReference type="AlphaFoldDB" id="A0A223RSN0"/>
<keyword evidence="3 5" id="KW-0368">Histidine biosynthesis</keyword>